<dbReference type="AlphaFoldDB" id="A0A3P3QLL8"/>
<dbReference type="RefSeq" id="WP_046521345.1">
    <property type="nucleotide sequence ID" value="NZ_LAVS01000096.1"/>
</dbReference>
<keyword evidence="1" id="KW-1133">Transmembrane helix</keyword>
<comment type="caution">
    <text evidence="2">The sequence shown here is derived from an EMBL/GenBank/DDBJ whole genome shotgun (WGS) entry which is preliminary data.</text>
</comment>
<feature type="transmembrane region" description="Helical" evidence="1">
    <location>
        <begin position="12"/>
        <end position="37"/>
    </location>
</feature>
<proteinExistence type="predicted"/>
<dbReference type="Proteomes" id="UP000276260">
    <property type="component" value="Unassembled WGS sequence"/>
</dbReference>
<evidence type="ECO:0000256" key="1">
    <source>
        <dbReference type="SAM" id="Phobius"/>
    </source>
</evidence>
<keyword evidence="3" id="KW-1185">Reference proteome</keyword>
<reference evidence="2 3" key="1">
    <citation type="submission" date="2018-11" db="EMBL/GenBank/DDBJ databases">
        <title>Draft genome analysis of Rheinheimera mesophila isolated from an industrial waste site.</title>
        <authorList>
            <person name="Yu Q."/>
            <person name="Qi Y."/>
            <person name="Zhang H."/>
            <person name="Lu Y."/>
            <person name="Pu J."/>
        </authorList>
    </citation>
    <scope>NUCLEOTIDE SEQUENCE [LARGE SCALE GENOMIC DNA]</scope>
    <source>
        <strain evidence="2 3">IITR13</strain>
    </source>
</reference>
<keyword evidence="1" id="KW-0812">Transmembrane</keyword>
<dbReference type="NCBIfam" id="TIGR02532">
    <property type="entry name" value="IV_pilin_GFxxxE"/>
    <property type="match status" value="1"/>
</dbReference>
<organism evidence="2 3">
    <name type="scientific">Rheinheimera mesophila</name>
    <dbReference type="NCBI Taxonomy" id="1547515"/>
    <lineage>
        <taxon>Bacteria</taxon>
        <taxon>Pseudomonadati</taxon>
        <taxon>Pseudomonadota</taxon>
        <taxon>Gammaproteobacteria</taxon>
        <taxon>Chromatiales</taxon>
        <taxon>Chromatiaceae</taxon>
        <taxon>Rheinheimera</taxon>
    </lineage>
</organism>
<gene>
    <name evidence="2" type="ORF">EIK76_10865</name>
</gene>
<name>A0A3P3QLL8_9GAMM</name>
<keyword evidence="1" id="KW-0472">Membrane</keyword>
<dbReference type="EMBL" id="RRCF01000002">
    <property type="protein sequence ID" value="RRJ21370.1"/>
    <property type="molecule type" value="Genomic_DNA"/>
</dbReference>
<dbReference type="InterPro" id="IPR045584">
    <property type="entry name" value="Pilin-like"/>
</dbReference>
<protein>
    <submittedName>
        <fullName evidence="2">Prepilin-type N-terminal cleavage/methylation domain-containing protein</fullName>
    </submittedName>
</protein>
<dbReference type="SUPFAM" id="SSF54523">
    <property type="entry name" value="Pili subunits"/>
    <property type="match status" value="1"/>
</dbReference>
<dbReference type="OrthoDB" id="9788802at2"/>
<dbReference type="InterPro" id="IPR012902">
    <property type="entry name" value="N_methyl_site"/>
</dbReference>
<evidence type="ECO:0000313" key="2">
    <source>
        <dbReference type="EMBL" id="RRJ21370.1"/>
    </source>
</evidence>
<accession>A0A3P3QLL8</accession>
<sequence length="277" mass="30351">MSRQQAQLNNGFTLVELILVVLVLGIIGTLTTSYLGLGVRMYTEVNQRAQLLSQSRFAIERLTRELRNVVPNSVRILGSCIEFMPLSAAARYSIAPFDSAGTSLTFYSAAPEWQDANASNDNILVKNGDYVSIYPTLSGHIYSDIVSVVAEKRTVQITANPVATNGTVSLAIASNRFPAQSSSQRMYLMPSSPVSYCVAGSQLRRYDNYAVTATQQVMNPSGGVLMAEDLQQDGFQPFTIAPAVLQRNSVVHIILKFKSDFGDDLFFNQEVHIPNVP</sequence>
<evidence type="ECO:0000313" key="3">
    <source>
        <dbReference type="Proteomes" id="UP000276260"/>
    </source>
</evidence>